<dbReference type="InterPro" id="IPR027359">
    <property type="entry name" value="Volt_channel_dom_sf"/>
</dbReference>
<dbReference type="GO" id="GO:0005249">
    <property type="term" value="F:voltage-gated potassium channel activity"/>
    <property type="evidence" value="ECO:0007669"/>
    <property type="project" value="InterPro"/>
</dbReference>
<feature type="transmembrane region" description="Helical" evidence="5">
    <location>
        <begin position="157"/>
        <end position="178"/>
    </location>
</feature>
<keyword evidence="4 5" id="KW-0472">Membrane</keyword>
<dbReference type="Proteomes" id="UP000828236">
    <property type="component" value="Unassembled WGS sequence"/>
</dbReference>
<evidence type="ECO:0000259" key="6">
    <source>
        <dbReference type="Pfam" id="PF00520"/>
    </source>
</evidence>
<feature type="domain" description="Ion transport" evidence="6">
    <location>
        <begin position="38"/>
        <end position="241"/>
    </location>
</feature>
<dbReference type="PANTHER" id="PTHR47735">
    <property type="entry name" value="POTASSIUM VOLTAGE-GATED CHANNEL SUBFAMILY KQT MEMBER 4"/>
    <property type="match status" value="1"/>
</dbReference>
<feature type="transmembrane region" description="Helical" evidence="5">
    <location>
        <begin position="54"/>
        <end position="72"/>
    </location>
</feature>
<dbReference type="GO" id="GO:0008076">
    <property type="term" value="C:voltage-gated potassium channel complex"/>
    <property type="evidence" value="ECO:0007669"/>
    <property type="project" value="TreeGrafter"/>
</dbReference>
<keyword evidence="3 5" id="KW-1133">Transmembrane helix</keyword>
<feature type="transmembrane region" description="Helical" evidence="5">
    <location>
        <begin position="193"/>
        <end position="211"/>
    </location>
</feature>
<dbReference type="PANTHER" id="PTHR47735:SF9">
    <property type="entry name" value="POTASSIUM VOLTAGE-GATED CHANNEL SUBFAMILY KQT MEMBER 4-LIKE ISOFORM X1"/>
    <property type="match status" value="1"/>
</dbReference>
<accession>A0A9D4SKL6</accession>
<dbReference type="Gene3D" id="1.10.287.70">
    <property type="match status" value="1"/>
</dbReference>
<dbReference type="EMBL" id="SDOV01000001">
    <property type="protein sequence ID" value="KAH7645924.1"/>
    <property type="molecule type" value="Genomic_DNA"/>
</dbReference>
<proteinExistence type="predicted"/>
<feature type="transmembrane region" description="Helical" evidence="5">
    <location>
        <begin position="27"/>
        <end position="48"/>
    </location>
</feature>
<feature type="transmembrane region" description="Helical" evidence="5">
    <location>
        <begin position="93"/>
        <end position="114"/>
    </location>
</feature>
<dbReference type="AlphaFoldDB" id="A0A9D4SKL6"/>
<dbReference type="Gene3D" id="1.20.120.350">
    <property type="entry name" value="Voltage-gated potassium channels. Chain C"/>
    <property type="match status" value="1"/>
</dbReference>
<evidence type="ECO:0000313" key="7">
    <source>
        <dbReference type="EMBL" id="KAH7645924.1"/>
    </source>
</evidence>
<comment type="subcellular location">
    <subcellularLocation>
        <location evidence="1">Membrane</location>
        <topology evidence="1">Multi-pass membrane protein</topology>
    </subcellularLocation>
</comment>
<comment type="caution">
    <text evidence="7">The sequence shown here is derived from an EMBL/GenBank/DDBJ whole genome shotgun (WGS) entry which is preliminary data.</text>
</comment>
<dbReference type="Pfam" id="PF00520">
    <property type="entry name" value="Ion_trans"/>
    <property type="match status" value="1"/>
</dbReference>
<evidence type="ECO:0000256" key="4">
    <source>
        <dbReference type="ARBA" id="ARBA00023136"/>
    </source>
</evidence>
<evidence type="ECO:0000256" key="2">
    <source>
        <dbReference type="ARBA" id="ARBA00022692"/>
    </source>
</evidence>
<reference evidence="7" key="1">
    <citation type="submission" date="2020-06" db="EMBL/GenBank/DDBJ databases">
        <authorList>
            <person name="Ji K."/>
            <person name="Li J."/>
        </authorList>
    </citation>
    <scope>NUCLEOTIDE SEQUENCE</scope>
    <source>
        <strain evidence="7">JKM2019</strain>
        <tissue evidence="7">Whole body</tissue>
    </source>
</reference>
<name>A0A9D4SKL6_DERFA</name>
<dbReference type="OrthoDB" id="6421032at2759"/>
<evidence type="ECO:0000256" key="3">
    <source>
        <dbReference type="ARBA" id="ARBA00022989"/>
    </source>
</evidence>
<sequence>MGKFSRFLFDDRFRYQTYLFLNRPQHFLGIFYQLFIATLAALCLILSICCPDILLFWLDILMTITFSLEFIIQIWASSCLPKYRSSQYRAIRIILDPICLLDLLIIVTTVIGIVTNHDDITMVSSLLRGFRILQFFEHKYRLWRLIVSVIWNGRFQLLLCFYFALILFVFLSFAMFLIEQGINEQFETLGRSMWFTIITLSTVGFGDTYPITTAGKIVTALAVIIGLSIFSLPGGIIGAGLALKVENEETIRSELQEHNAAHVIQNAWRVYWSRRLLCQPSMPLITSIIMMVNDQTFKRKPANLRVIQFVYLLRFSLSCRRFKKSLRMLSAKNFHELYSQNCMEQMEKLAILEMIIRDQETMLHELLSLFHQRKQQRRISEKKSLFKKVKNCSPKSKIRRFNGHVRRFKTSNLNKSTLNNFDEIKLTDEDQSYQG</sequence>
<dbReference type="InterPro" id="IPR003937">
    <property type="entry name" value="K_chnl_volt-dep_KCNQ"/>
</dbReference>
<evidence type="ECO:0000256" key="5">
    <source>
        <dbReference type="SAM" id="Phobius"/>
    </source>
</evidence>
<protein>
    <submittedName>
        <fullName evidence="7">Invertebrate potassium voltage-gated channel kqt-like protein</fullName>
    </submittedName>
</protein>
<keyword evidence="2 5" id="KW-0812">Transmembrane</keyword>
<dbReference type="InterPro" id="IPR005821">
    <property type="entry name" value="Ion_trans_dom"/>
</dbReference>
<gene>
    <name evidence="7" type="ORF">HUG17_1462</name>
</gene>
<dbReference type="SUPFAM" id="SSF81324">
    <property type="entry name" value="Voltage-gated potassium channels"/>
    <property type="match status" value="1"/>
</dbReference>
<dbReference type="PRINTS" id="PR00169">
    <property type="entry name" value="KCHANNEL"/>
</dbReference>
<feature type="transmembrane region" description="Helical" evidence="5">
    <location>
        <begin position="218"/>
        <end position="243"/>
    </location>
</feature>
<reference evidence="7" key="2">
    <citation type="journal article" date="2021" name="World Allergy Organ. J.">
        <title>Chromosome-level assembly of Dermatophagoides farinae genome and transcriptome reveals two novel allergens Der f 37 and Der f 39.</title>
        <authorList>
            <person name="Chen J."/>
            <person name="Cai Z."/>
            <person name="Fan D."/>
            <person name="Hu J."/>
            <person name="Hou Y."/>
            <person name="He Y."/>
            <person name="Zhang Z."/>
            <person name="Zhao Z."/>
            <person name="Gao P."/>
            <person name="Hu W."/>
            <person name="Sun J."/>
            <person name="Li J."/>
            <person name="Ji K."/>
        </authorList>
    </citation>
    <scope>NUCLEOTIDE SEQUENCE</scope>
    <source>
        <strain evidence="7">JKM2019</strain>
    </source>
</reference>
<evidence type="ECO:0000256" key="1">
    <source>
        <dbReference type="ARBA" id="ARBA00004141"/>
    </source>
</evidence>
<organism evidence="7">
    <name type="scientific">Dermatophagoides farinae</name>
    <name type="common">American house dust mite</name>
    <dbReference type="NCBI Taxonomy" id="6954"/>
    <lineage>
        <taxon>Eukaryota</taxon>
        <taxon>Metazoa</taxon>
        <taxon>Ecdysozoa</taxon>
        <taxon>Arthropoda</taxon>
        <taxon>Chelicerata</taxon>
        <taxon>Arachnida</taxon>
        <taxon>Acari</taxon>
        <taxon>Acariformes</taxon>
        <taxon>Sarcoptiformes</taxon>
        <taxon>Astigmata</taxon>
        <taxon>Psoroptidia</taxon>
        <taxon>Analgoidea</taxon>
        <taxon>Pyroglyphidae</taxon>
        <taxon>Dermatophagoidinae</taxon>
        <taxon>Dermatophagoides</taxon>
    </lineage>
</organism>